<dbReference type="eggNOG" id="COG2865">
    <property type="taxonomic scope" value="Bacteria"/>
</dbReference>
<dbReference type="AlphaFoldDB" id="C4FAV6"/>
<reference evidence="2 3" key="1">
    <citation type="submission" date="2009-04" db="EMBL/GenBank/DDBJ databases">
        <authorList>
            <person name="Weinstock G."/>
            <person name="Sodergren E."/>
            <person name="Clifton S."/>
            <person name="Fulton L."/>
            <person name="Fulton B."/>
            <person name="Courtney L."/>
            <person name="Fronick C."/>
            <person name="Harrison M."/>
            <person name="Strong C."/>
            <person name="Farmer C."/>
            <person name="Delahaunty K."/>
            <person name="Markovic C."/>
            <person name="Hall O."/>
            <person name="Minx P."/>
            <person name="Tomlinson C."/>
            <person name="Mitreva M."/>
            <person name="Nelson J."/>
            <person name="Hou S."/>
            <person name="Wollam A."/>
            <person name="Pepin K.H."/>
            <person name="Johnson M."/>
            <person name="Bhonagiri V."/>
            <person name="Nash W.E."/>
            <person name="Warren W."/>
            <person name="Chinwalla A."/>
            <person name="Mardis E.R."/>
            <person name="Wilson R.K."/>
        </authorList>
    </citation>
    <scope>NUCLEOTIDE SEQUENCE [LARGE SCALE GENOMIC DNA]</scope>
    <source>
        <strain evidence="2 3">DSM 13280</strain>
    </source>
</reference>
<dbReference type="Gene3D" id="3.30.565.60">
    <property type="match status" value="1"/>
</dbReference>
<dbReference type="Proteomes" id="UP000003295">
    <property type="component" value="Unassembled WGS sequence"/>
</dbReference>
<dbReference type="InterPro" id="IPR038475">
    <property type="entry name" value="RecG_C_sf"/>
</dbReference>
<evidence type="ECO:0000313" key="2">
    <source>
        <dbReference type="EMBL" id="EEP44072.1"/>
    </source>
</evidence>
<accession>C4FAV6</accession>
<evidence type="ECO:0000259" key="1">
    <source>
        <dbReference type="Pfam" id="PF04326"/>
    </source>
</evidence>
<dbReference type="Pfam" id="PF13749">
    <property type="entry name" value="HATPase_c_4"/>
    <property type="match status" value="1"/>
</dbReference>
<feature type="domain" description="Schlafen AlbA-2" evidence="1">
    <location>
        <begin position="20"/>
        <end position="146"/>
    </location>
</feature>
<dbReference type="PANTHER" id="PTHR30595:SF6">
    <property type="entry name" value="SCHLAFEN ALBA-2 DOMAIN-CONTAINING PROTEIN"/>
    <property type="match status" value="1"/>
</dbReference>
<comment type="caution">
    <text evidence="2">The sequence shown here is derived from an EMBL/GenBank/DDBJ whole genome shotgun (WGS) entry which is preliminary data.</text>
</comment>
<dbReference type="RefSeq" id="WP_006723419.1">
    <property type="nucleotide sequence ID" value="NZ_GG692710.1"/>
</dbReference>
<protein>
    <submittedName>
        <fullName evidence="2">Divergent AAA domain protein</fullName>
    </submittedName>
</protein>
<dbReference type="InterPro" id="IPR007421">
    <property type="entry name" value="Schlafen_AlbA_2_dom"/>
</dbReference>
<evidence type="ECO:0000313" key="3">
    <source>
        <dbReference type="Proteomes" id="UP000003295"/>
    </source>
</evidence>
<dbReference type="HOGENOM" id="CLU_034637_0_0_11"/>
<dbReference type="InterPro" id="IPR038461">
    <property type="entry name" value="Schlafen_AlbA_2_dom_sf"/>
</dbReference>
<dbReference type="PANTHER" id="PTHR30595">
    <property type="entry name" value="GLPR-RELATED TRANSCRIPTIONAL REPRESSOR"/>
    <property type="match status" value="1"/>
</dbReference>
<proteinExistence type="predicted"/>
<gene>
    <name evidence="2" type="ORF">COLINT_03202</name>
</gene>
<organism evidence="2 3">
    <name type="scientific">Collinsella intestinalis DSM 13280</name>
    <dbReference type="NCBI Taxonomy" id="521003"/>
    <lineage>
        <taxon>Bacteria</taxon>
        <taxon>Bacillati</taxon>
        <taxon>Actinomycetota</taxon>
        <taxon>Coriobacteriia</taxon>
        <taxon>Coriobacteriales</taxon>
        <taxon>Coriobacteriaceae</taxon>
        <taxon>Collinsella</taxon>
    </lineage>
</organism>
<dbReference type="STRING" id="521003.COLINT_03202"/>
<dbReference type="EMBL" id="ABXH02000029">
    <property type="protein sequence ID" value="EEP44072.1"/>
    <property type="molecule type" value="Genomic_DNA"/>
</dbReference>
<dbReference type="Gene3D" id="3.30.950.30">
    <property type="entry name" value="Schlafen, AAA domain"/>
    <property type="match status" value="1"/>
</dbReference>
<name>C4FAV6_9ACTN</name>
<dbReference type="Pfam" id="PF04326">
    <property type="entry name" value="SLFN_AlbA_2"/>
    <property type="match status" value="1"/>
</dbReference>
<sequence length="557" mass="63813">MIRPLSEMPSFIRSLLADVETEVVEYKEAKRNYDFEKLGKYFSALSNEANLRNAECGWLLFGITNKREICGTSYRKEDRQPSIGLRSLKHEMADCLNNGLTFEEIYELDMEGKRVVAFQIPPCEFASPTTWRGVPWSRENESLREMPRFKLEAIWGQSRPDWSKQVSFEANIGDLDPDAVRFACDRYIEKYAASQPAIKSLSEKEMLSKMSFLVHGHVTNAALVLLGRPESSVFLGGAAPRITWTLYASDGRVETYEHFDPPFILQVDKVLAKIRNERYRYFDSQVTLFPTLGNKYDPEVIRELLHNAVAHQDYRNSGKINVLEYEDRLVFKNEGSFIPGTIEKAIEPGYKPPYYRNRLLADAMVDTEMIDQNAIGIRNVYEIQRGRMLPLPTYDLSEPNRVAVTIYGRILDEAYTRLLASEAEMDLETVFMLDLVQKGIPIAREQARALRSRGLVEGRYPKLTLSSKVAGIIGTHEEYVRQKGLDTSICKELIVKLLRTRPCTRAEIVSAISHALPEDMDEGQRRKHVSYLLQELRKEHRVQPDGARGNARWAPVD</sequence>